<accession>A0A7S2XMA2</accession>
<dbReference type="EMBL" id="HBHQ01003904">
    <property type="protein sequence ID" value="CAD9810762.1"/>
    <property type="molecule type" value="Transcribed_RNA"/>
</dbReference>
<feature type="region of interest" description="Disordered" evidence="1">
    <location>
        <begin position="86"/>
        <end position="127"/>
    </location>
</feature>
<sequence>MVMGYTVYNPETMTQSRPSAKGAAHSMRRRNHPLKLGASVVLVSFLMALATNTLQVSAFSTTSAPVVVRQSSRNDIMKLTPLFAARRPASNMDRPMPRRNLKKRPGRRNKGERGTAEDTNNRKQTETMDQNVLWEIRPLIKSEAVEAGEDYWIDESDLRKSLERQHAIQNRKANKGEIPQKKLQDEIVAPYKQNWIGFVSVVIVILATIIKTSPELLNSPSIPFPDL</sequence>
<feature type="compositionally biased region" description="Basic and acidic residues" evidence="1">
    <location>
        <begin position="109"/>
        <end position="126"/>
    </location>
</feature>
<feature type="compositionally biased region" description="Basic residues" evidence="1">
    <location>
        <begin position="97"/>
        <end position="108"/>
    </location>
</feature>
<name>A0A7S2XMA2_9STRA</name>
<dbReference type="AlphaFoldDB" id="A0A7S2XMA2"/>
<organism evidence="2">
    <name type="scientific">Attheya septentrionalis</name>
    <dbReference type="NCBI Taxonomy" id="420275"/>
    <lineage>
        <taxon>Eukaryota</taxon>
        <taxon>Sar</taxon>
        <taxon>Stramenopiles</taxon>
        <taxon>Ochrophyta</taxon>
        <taxon>Bacillariophyta</taxon>
        <taxon>Coscinodiscophyceae</taxon>
        <taxon>Chaetocerotophycidae</taxon>
        <taxon>Chaetocerotales</taxon>
        <taxon>Attheyaceae</taxon>
        <taxon>Attheya</taxon>
    </lineage>
</organism>
<evidence type="ECO:0000256" key="1">
    <source>
        <dbReference type="SAM" id="MobiDB-lite"/>
    </source>
</evidence>
<proteinExistence type="predicted"/>
<reference evidence="2" key="1">
    <citation type="submission" date="2021-01" db="EMBL/GenBank/DDBJ databases">
        <authorList>
            <person name="Corre E."/>
            <person name="Pelletier E."/>
            <person name="Niang G."/>
            <person name="Scheremetjew M."/>
            <person name="Finn R."/>
            <person name="Kale V."/>
            <person name="Holt S."/>
            <person name="Cochrane G."/>
            <person name="Meng A."/>
            <person name="Brown T."/>
            <person name="Cohen L."/>
        </authorList>
    </citation>
    <scope>NUCLEOTIDE SEQUENCE</scope>
    <source>
        <strain evidence="2">CCMP2084</strain>
    </source>
</reference>
<protein>
    <submittedName>
        <fullName evidence="2">Uncharacterized protein</fullName>
    </submittedName>
</protein>
<evidence type="ECO:0000313" key="2">
    <source>
        <dbReference type="EMBL" id="CAD9810762.1"/>
    </source>
</evidence>
<gene>
    <name evidence="2" type="ORF">ASEP1449_LOCUS2586</name>
</gene>